<reference evidence="6" key="1">
    <citation type="submission" date="2016-09" db="EMBL/GenBank/DDBJ databases">
        <authorList>
            <person name="Varghese N."/>
            <person name="Submissions S."/>
        </authorList>
    </citation>
    <scope>NUCLEOTIDE SEQUENCE [LARGE SCALE GENOMIC DNA]</scope>
    <source>
        <strain evidence="6">TNe-862</strain>
    </source>
</reference>
<dbReference type="InterPro" id="IPR014721">
    <property type="entry name" value="Ribsml_uS5_D2-typ_fold_subgr"/>
</dbReference>
<dbReference type="PANTHER" id="PTHR10046">
    <property type="entry name" value="ATP DEPENDENT LON PROTEASE FAMILY MEMBER"/>
    <property type="match status" value="1"/>
</dbReference>
<dbReference type="GO" id="GO:0005524">
    <property type="term" value="F:ATP binding"/>
    <property type="evidence" value="ECO:0007669"/>
    <property type="project" value="InterPro"/>
</dbReference>
<dbReference type="Gene3D" id="3.40.50.300">
    <property type="entry name" value="P-loop containing nucleotide triphosphate hydrolases"/>
    <property type="match status" value="2"/>
</dbReference>
<evidence type="ECO:0000313" key="6">
    <source>
        <dbReference type="Proteomes" id="UP000198908"/>
    </source>
</evidence>
<sequence>MIVTVAQYHLHSVPTSYIAMSAADSLQVPVDRLRRTADAHLFDFATTAELSDPDGIVGQRRAVDAIRFAIEMTHDGYNLFVLGPAGAGKYTVVEQFLSSRAAKEPAPDGFCYVNNFSEPHKPHILRLPPGRSFGLQQDMRQLVDELRVVIPAAFESEVYSARAAQIDTEFATRQEKAFVELGNDAIGQQIELIRTPVGFSLAPTRRGEALTEKEYDELPASERSEIDAHLAQLRERLEKLLRQVPVWQKEHRDRVRALNRETMTQAVAHLMDVLMQRYADLPQVQTYLEAVRLDVLDSVGDFRRPPDGEPPGGNGAFARYQVNVLLDHDARGGAPVVFEDFPSYQNLIGRVEHRAMLGTLVTDFTLIKPGDLHRANGGYLLLDVDKVLRQPFAWEGLKRALLKREIRIESLAEMYSMVSTVSLEPEPVPLDVKVILFGERWLYYLLYEVDPDFCELFKVPADFEEDMQRDPANQLLYARLIAAVARRQRLLPFGCDAVLRVIEEQARHAGDADKLSLHMRTLVDLLRESDHAARQHGGGIVGRGDVERALEAQVARCDRVRVQLLEETVHGTLLIDTSGTKVGQVNGLWVAQMGGYTFGQPARITARTRAGEGEVIDIQREAKLAGAVHSKAVMILSSFLTARYCGKRPVSLAASLTFEQTYGTVEGDSASLAELCALLSSLADIPLRQSLAVTGSVNQQGEVQAIGGINEKIEGFFDLCCARGLTGDQGVVVPQANVRHLMLREDVVEAAAAGRFHVYAVASVDDALGLLTGMTVGRSDAEGNFPDGTVNACVCAKLAAFADARRTLQSPPHFMIGRPRWHPAAKARVSIAAAPRRHGRHKPDGTPE</sequence>
<name>A0A1G6X2R3_9BURK</name>
<dbReference type="STRING" id="416944.SAMN05421548_12454"/>
<dbReference type="InterPro" id="IPR041699">
    <property type="entry name" value="AAA_32"/>
</dbReference>
<dbReference type="Gene3D" id="3.30.230.10">
    <property type="match status" value="1"/>
</dbReference>
<feature type="active site" evidence="2">
    <location>
        <position position="669"/>
    </location>
</feature>
<accession>A0A1G6X2R3</accession>
<keyword evidence="1 2" id="KW-0645">Protease</keyword>
<dbReference type="Pfam" id="PF05362">
    <property type="entry name" value="Lon_C"/>
    <property type="match status" value="1"/>
</dbReference>
<dbReference type="SUPFAM" id="SSF52540">
    <property type="entry name" value="P-loop containing nucleoside triphosphate hydrolases"/>
    <property type="match status" value="1"/>
</dbReference>
<dbReference type="InterPro" id="IPR027417">
    <property type="entry name" value="P-loop_NTPase"/>
</dbReference>
<dbReference type="EMBL" id="FMYQ01000024">
    <property type="protein sequence ID" value="SDD72359.1"/>
    <property type="molecule type" value="Genomic_DNA"/>
</dbReference>
<evidence type="ECO:0000256" key="3">
    <source>
        <dbReference type="SAM" id="Coils"/>
    </source>
</evidence>
<feature type="coiled-coil region" evidence="3">
    <location>
        <begin position="223"/>
        <end position="250"/>
    </location>
</feature>
<dbReference type="GO" id="GO:0030163">
    <property type="term" value="P:protein catabolic process"/>
    <property type="evidence" value="ECO:0007669"/>
    <property type="project" value="InterPro"/>
</dbReference>
<comment type="similarity">
    <text evidence="2">Belongs to the peptidase S16 family.</text>
</comment>
<keyword evidence="3" id="KW-0175">Coiled coil</keyword>
<evidence type="ECO:0000259" key="4">
    <source>
        <dbReference type="PROSITE" id="PS51786"/>
    </source>
</evidence>
<evidence type="ECO:0000256" key="2">
    <source>
        <dbReference type="PROSITE-ProRule" id="PRU01122"/>
    </source>
</evidence>
<organism evidence="5 6">
    <name type="scientific">Paraburkholderia lycopersici</name>
    <dbReference type="NCBI Taxonomy" id="416944"/>
    <lineage>
        <taxon>Bacteria</taxon>
        <taxon>Pseudomonadati</taxon>
        <taxon>Pseudomonadota</taxon>
        <taxon>Betaproteobacteria</taxon>
        <taxon>Burkholderiales</taxon>
        <taxon>Burkholderiaceae</taxon>
        <taxon>Paraburkholderia</taxon>
    </lineage>
</organism>
<comment type="catalytic activity">
    <reaction evidence="2">
        <text>Hydrolysis of proteins in presence of ATP.</text>
        <dbReference type="EC" id="3.4.21.53"/>
    </reaction>
</comment>
<dbReference type="InterPro" id="IPR020568">
    <property type="entry name" value="Ribosomal_Su5_D2-typ_SF"/>
</dbReference>
<dbReference type="InterPro" id="IPR046843">
    <property type="entry name" value="LonB_AAA-LID"/>
</dbReference>
<dbReference type="Proteomes" id="UP000198908">
    <property type="component" value="Unassembled WGS sequence"/>
</dbReference>
<dbReference type="Gene3D" id="1.10.8.60">
    <property type="match status" value="1"/>
</dbReference>
<gene>
    <name evidence="5" type="ORF">SAMN05421548_12454</name>
</gene>
<dbReference type="InterPro" id="IPR046844">
    <property type="entry name" value="Lon-like_helical"/>
</dbReference>
<dbReference type="PRINTS" id="PR00830">
    <property type="entry name" value="ENDOLAPTASE"/>
</dbReference>
<evidence type="ECO:0000313" key="5">
    <source>
        <dbReference type="EMBL" id="SDD72359.1"/>
    </source>
</evidence>
<dbReference type="InterPro" id="IPR027065">
    <property type="entry name" value="Lon_Prtase"/>
</dbReference>
<dbReference type="RefSeq" id="WP_245746979.1">
    <property type="nucleotide sequence ID" value="NZ_FMYQ01000024.1"/>
</dbReference>
<feature type="active site" evidence="2">
    <location>
        <position position="712"/>
    </location>
</feature>
<dbReference type="Pfam" id="PF13654">
    <property type="entry name" value="AAA_32"/>
    <property type="match status" value="1"/>
</dbReference>
<keyword evidence="2" id="KW-0378">Hydrolase</keyword>
<dbReference type="InterPro" id="IPR008269">
    <property type="entry name" value="Lon_proteolytic"/>
</dbReference>
<keyword evidence="2" id="KW-0720">Serine protease</keyword>
<dbReference type="Pfam" id="PF20437">
    <property type="entry name" value="LonC_helical"/>
    <property type="match status" value="1"/>
</dbReference>
<feature type="domain" description="Lon proteolytic" evidence="4">
    <location>
        <begin position="579"/>
        <end position="774"/>
    </location>
</feature>
<proteinExistence type="inferred from homology"/>
<dbReference type="SUPFAM" id="SSF54211">
    <property type="entry name" value="Ribosomal protein S5 domain 2-like"/>
    <property type="match status" value="1"/>
</dbReference>
<keyword evidence="6" id="KW-1185">Reference proteome</keyword>
<dbReference type="PROSITE" id="PS51786">
    <property type="entry name" value="LON_PROTEOLYTIC"/>
    <property type="match status" value="1"/>
</dbReference>
<dbReference type="AlphaFoldDB" id="A0A1G6X2R3"/>
<dbReference type="GO" id="GO:0004252">
    <property type="term" value="F:serine-type endopeptidase activity"/>
    <property type="evidence" value="ECO:0007669"/>
    <property type="project" value="UniProtKB-UniRule"/>
</dbReference>
<protein>
    <recommendedName>
        <fullName evidence="2">endopeptidase La</fullName>
        <ecNumber evidence="2">3.4.21.53</ecNumber>
    </recommendedName>
</protein>
<dbReference type="EC" id="3.4.21.53" evidence="2"/>
<dbReference type="GO" id="GO:0006508">
    <property type="term" value="P:proteolysis"/>
    <property type="evidence" value="ECO:0007669"/>
    <property type="project" value="UniProtKB-KW"/>
</dbReference>
<dbReference type="GO" id="GO:0004176">
    <property type="term" value="F:ATP-dependent peptidase activity"/>
    <property type="evidence" value="ECO:0007669"/>
    <property type="project" value="UniProtKB-UniRule"/>
</dbReference>
<evidence type="ECO:0000256" key="1">
    <source>
        <dbReference type="ARBA" id="ARBA00022670"/>
    </source>
</evidence>
<dbReference type="Pfam" id="PF20436">
    <property type="entry name" value="LonB_AAA-LID"/>
    <property type="match status" value="1"/>
</dbReference>